<dbReference type="GO" id="GO:0004316">
    <property type="term" value="F:3-oxoacyl-[acyl-carrier-protein] reductase (NADPH) activity"/>
    <property type="evidence" value="ECO:0007669"/>
    <property type="project" value="UniProtKB-EC"/>
</dbReference>
<dbReference type="InterPro" id="IPR020904">
    <property type="entry name" value="Sc_DH/Rdtase_CS"/>
</dbReference>
<dbReference type="FunFam" id="3.40.50.720:FF:000084">
    <property type="entry name" value="Short-chain dehydrogenase reductase"/>
    <property type="match status" value="1"/>
</dbReference>
<dbReference type="InterPro" id="IPR002347">
    <property type="entry name" value="SDR_fam"/>
</dbReference>
<dbReference type="Pfam" id="PF13561">
    <property type="entry name" value="adh_short_C2"/>
    <property type="match status" value="1"/>
</dbReference>
<dbReference type="PROSITE" id="PS00061">
    <property type="entry name" value="ADH_SHORT"/>
    <property type="match status" value="1"/>
</dbReference>
<dbReference type="InterPro" id="IPR051122">
    <property type="entry name" value="SDR_DHRS6-like"/>
</dbReference>
<accession>A0A5J4RUX6</accession>
<organism evidence="3">
    <name type="scientific">termite gut metagenome</name>
    <dbReference type="NCBI Taxonomy" id="433724"/>
    <lineage>
        <taxon>unclassified sequences</taxon>
        <taxon>metagenomes</taxon>
        <taxon>organismal metagenomes</taxon>
    </lineage>
</organism>
<name>A0A5J4RUX6_9ZZZZ</name>
<evidence type="ECO:0000256" key="1">
    <source>
        <dbReference type="ARBA" id="ARBA00006484"/>
    </source>
</evidence>
<dbReference type="SUPFAM" id="SSF51735">
    <property type="entry name" value="NAD(P)-binding Rossmann-fold domains"/>
    <property type="match status" value="1"/>
</dbReference>
<dbReference type="PANTHER" id="PTHR43477">
    <property type="entry name" value="DIHYDROANTICAPSIN 7-DEHYDROGENASE"/>
    <property type="match status" value="1"/>
</dbReference>
<proteinExistence type="inferred from homology"/>
<dbReference type="PRINTS" id="PR00081">
    <property type="entry name" value="GDHRDH"/>
</dbReference>
<dbReference type="PANTHER" id="PTHR43477:SF1">
    <property type="entry name" value="DIHYDROANTICAPSIN 7-DEHYDROGENASE"/>
    <property type="match status" value="1"/>
</dbReference>
<dbReference type="EC" id="1.1.1.100" evidence="3"/>
<dbReference type="Gene3D" id="3.40.50.720">
    <property type="entry name" value="NAD(P)-binding Rossmann-like Domain"/>
    <property type="match status" value="1"/>
</dbReference>
<dbReference type="InterPro" id="IPR036291">
    <property type="entry name" value="NAD(P)-bd_dom_sf"/>
</dbReference>
<keyword evidence="2 3" id="KW-0560">Oxidoreductase</keyword>
<comment type="caution">
    <text evidence="3">The sequence shown here is derived from an EMBL/GenBank/DDBJ whole genome shotgun (WGS) entry which is preliminary data.</text>
</comment>
<protein>
    <submittedName>
        <fullName evidence="3">3-oxoacyl-[acyl-carrier-protein] reductase FabG</fullName>
        <ecNumber evidence="3">1.1.1.100</ecNumber>
    </submittedName>
</protein>
<gene>
    <name evidence="3" type="ORF">EZS27_014114</name>
</gene>
<dbReference type="PRINTS" id="PR00080">
    <property type="entry name" value="SDRFAMILY"/>
</dbReference>
<evidence type="ECO:0000256" key="2">
    <source>
        <dbReference type="ARBA" id="ARBA00023002"/>
    </source>
</evidence>
<sequence length="247" mass="26891">MEYNPFSLKNKTIFVTGASSGLGISIAEECSKMGASVIITGRNKERLNDTFKKLTGSNNFQIIADLVNKDDIAMLANTLPILDGIVLNAGMIKTTPAKHITEEEMLEIFQTNILSSIQLIQKLLKMKKIKNGGSIVFISSISTLHVKIGNSLYSATKGAINSFAKVLALELTTKKIRVNCIQPGFIKSRILDAGVISKEQLEEHFKIYPMGIGKPTDISYACVYLLSNAAEWVTGSIFTIDGGVTLK</sequence>
<comment type="similarity">
    <text evidence="1">Belongs to the short-chain dehydrogenases/reductases (SDR) family.</text>
</comment>
<evidence type="ECO:0000313" key="3">
    <source>
        <dbReference type="EMBL" id="KAA6337836.1"/>
    </source>
</evidence>
<dbReference type="AlphaFoldDB" id="A0A5J4RUX6"/>
<dbReference type="CDD" id="cd05233">
    <property type="entry name" value="SDR_c"/>
    <property type="match status" value="1"/>
</dbReference>
<reference evidence="3" key="1">
    <citation type="submission" date="2019-03" db="EMBL/GenBank/DDBJ databases">
        <title>Single cell metagenomics reveals metabolic interactions within the superorganism composed of flagellate Streblomastix strix and complex community of Bacteroidetes bacteria on its surface.</title>
        <authorList>
            <person name="Treitli S.C."/>
            <person name="Kolisko M."/>
            <person name="Husnik F."/>
            <person name="Keeling P."/>
            <person name="Hampl V."/>
        </authorList>
    </citation>
    <scope>NUCLEOTIDE SEQUENCE</scope>
    <source>
        <strain evidence="3">STM</strain>
    </source>
</reference>
<dbReference type="EMBL" id="SNRY01000667">
    <property type="protein sequence ID" value="KAA6337836.1"/>
    <property type="molecule type" value="Genomic_DNA"/>
</dbReference>